<organism evidence="2 3">
    <name type="scientific">Bilifractor porci</name>
    <dbReference type="NCBI Taxonomy" id="2606636"/>
    <lineage>
        <taxon>Bacteria</taxon>
        <taxon>Bacillati</taxon>
        <taxon>Bacillota</taxon>
        <taxon>Clostridia</taxon>
        <taxon>Lachnospirales</taxon>
        <taxon>Lachnospiraceae</taxon>
        <taxon>Bilifractor</taxon>
    </lineage>
</organism>
<feature type="compositionally biased region" description="Low complexity" evidence="1">
    <location>
        <begin position="313"/>
        <end position="350"/>
    </location>
</feature>
<dbReference type="Proteomes" id="UP000466864">
    <property type="component" value="Unassembled WGS sequence"/>
</dbReference>
<accession>A0A7X2P9D8</accession>
<dbReference type="RefSeq" id="WP_154458400.1">
    <property type="nucleotide sequence ID" value="NZ_VUMV01000006.1"/>
</dbReference>
<comment type="caution">
    <text evidence="2">The sequence shown here is derived from an EMBL/GenBank/DDBJ whole genome shotgun (WGS) entry which is preliminary data.</text>
</comment>
<gene>
    <name evidence="2" type="ORF">FYJ60_09195</name>
</gene>
<dbReference type="EMBL" id="VUMV01000006">
    <property type="protein sequence ID" value="MST82490.1"/>
    <property type="molecule type" value="Genomic_DNA"/>
</dbReference>
<sequence>MMLLGRTRKIRVPDLFIIFVVILSAVAGTAQYVFAEDWAAPDAGSDDYQQQNEYWYGTPQDGSEDTPVYGNGYGGQAQEDYGSDQTGGGSAGGQSGSSYTEYGSDYVNDYFGFTRSDLVLYLLENQEEYIGTPYEETEGESQKPGADGHMQCEGFVWNVLHAVAEQNSEDVPCWEGADTSPYENGGGWVIWIYSHDIVYYTFSAKEEMLASGVLEKGDIIWSFDEGGPMSVSDYHHVGFFWGDSPDDDVFWHSSEFAFTETYEGEEGANRISQIEGATEDVSEWWVVKLSKDEEFQENLEAYEQKQETALAAQSVTADQAAAEEGSSENASQDSSSVSSSGSDETDLSGSGTDQTGISTDSTSQADQKTGGFSLWSWLGNLWKKIISGIQTLFGQA</sequence>
<keyword evidence="3" id="KW-1185">Reference proteome</keyword>
<reference evidence="2 3" key="1">
    <citation type="submission" date="2019-08" db="EMBL/GenBank/DDBJ databases">
        <title>In-depth cultivation of the pig gut microbiome towards novel bacterial diversity and tailored functional studies.</title>
        <authorList>
            <person name="Wylensek D."/>
            <person name="Hitch T.C.A."/>
            <person name="Clavel T."/>
        </authorList>
    </citation>
    <scope>NUCLEOTIDE SEQUENCE [LARGE SCALE GENOMIC DNA]</scope>
    <source>
        <strain evidence="2 3">Oil+RF-744-WCA-WT-13</strain>
    </source>
</reference>
<feature type="compositionally biased region" description="Polar residues" evidence="1">
    <location>
        <begin position="351"/>
        <end position="367"/>
    </location>
</feature>
<name>A0A7X2P9D8_9FIRM</name>
<dbReference type="AlphaFoldDB" id="A0A7X2P9D8"/>
<feature type="region of interest" description="Disordered" evidence="1">
    <location>
        <begin position="313"/>
        <end position="367"/>
    </location>
</feature>
<proteinExistence type="predicted"/>
<protein>
    <submittedName>
        <fullName evidence="2">Uncharacterized protein</fullName>
    </submittedName>
</protein>
<evidence type="ECO:0000256" key="1">
    <source>
        <dbReference type="SAM" id="MobiDB-lite"/>
    </source>
</evidence>
<evidence type="ECO:0000313" key="2">
    <source>
        <dbReference type="EMBL" id="MST82490.1"/>
    </source>
</evidence>
<feature type="compositionally biased region" description="Gly residues" evidence="1">
    <location>
        <begin position="85"/>
        <end position="95"/>
    </location>
</feature>
<feature type="region of interest" description="Disordered" evidence="1">
    <location>
        <begin position="56"/>
        <end position="96"/>
    </location>
</feature>
<evidence type="ECO:0000313" key="3">
    <source>
        <dbReference type="Proteomes" id="UP000466864"/>
    </source>
</evidence>